<dbReference type="SUPFAM" id="SSF54236">
    <property type="entry name" value="Ubiquitin-like"/>
    <property type="match status" value="1"/>
</dbReference>
<reference evidence="3" key="1">
    <citation type="submission" date="2011-07" db="EMBL/GenBank/DDBJ databases">
        <authorList>
            <consortium name="Caenorhabditis brenneri Sequencing and Analysis Consortium"/>
            <person name="Wilson R.K."/>
        </authorList>
    </citation>
    <scope>NUCLEOTIDE SEQUENCE [LARGE SCALE GENOMIC DNA]</scope>
    <source>
        <strain evidence="3">PB2801</strain>
    </source>
</reference>
<dbReference type="HOGENOM" id="CLU_010412_6_4_1"/>
<dbReference type="InterPro" id="IPR019956">
    <property type="entry name" value="Ubiquitin_dom"/>
</dbReference>
<protein>
    <recommendedName>
        <fullName evidence="1">Ubiquitin-like domain-containing protein</fullName>
    </recommendedName>
</protein>
<dbReference type="Proteomes" id="UP000008068">
    <property type="component" value="Unassembled WGS sequence"/>
</dbReference>
<dbReference type="PANTHER" id="PTHR10666">
    <property type="entry name" value="UBIQUITIN"/>
    <property type="match status" value="1"/>
</dbReference>
<evidence type="ECO:0000313" key="2">
    <source>
        <dbReference type="EMBL" id="EGT54677.1"/>
    </source>
</evidence>
<sequence length="81" mass="9074">MLIKVKTFTGKVFELDIESDDKVEKIKNKVEKKVGIPTAQQRLYFAGQPMNDDKTAADYKVVGGSVIYVELRLRGAPSWGL</sequence>
<accession>G0PG18</accession>
<evidence type="ECO:0000259" key="1">
    <source>
        <dbReference type="PROSITE" id="PS50053"/>
    </source>
</evidence>
<dbReference type="PROSITE" id="PS50053">
    <property type="entry name" value="UBIQUITIN_2"/>
    <property type="match status" value="1"/>
</dbReference>
<dbReference type="Pfam" id="PF00240">
    <property type="entry name" value="ubiquitin"/>
    <property type="match status" value="1"/>
</dbReference>
<name>G0PG18_CAEBE</name>
<dbReference type="InterPro" id="IPR029071">
    <property type="entry name" value="Ubiquitin-like_domsf"/>
</dbReference>
<organism evidence="3">
    <name type="scientific">Caenorhabditis brenneri</name>
    <name type="common">Nematode worm</name>
    <dbReference type="NCBI Taxonomy" id="135651"/>
    <lineage>
        <taxon>Eukaryota</taxon>
        <taxon>Metazoa</taxon>
        <taxon>Ecdysozoa</taxon>
        <taxon>Nematoda</taxon>
        <taxon>Chromadorea</taxon>
        <taxon>Rhabditida</taxon>
        <taxon>Rhabditina</taxon>
        <taxon>Rhabditomorpha</taxon>
        <taxon>Rhabditoidea</taxon>
        <taxon>Rhabditidae</taxon>
        <taxon>Peloderinae</taxon>
        <taxon>Caenorhabditis</taxon>
    </lineage>
</organism>
<dbReference type="Gene3D" id="3.10.20.90">
    <property type="entry name" value="Phosphatidylinositol 3-kinase Catalytic Subunit, Chain A, domain 1"/>
    <property type="match status" value="1"/>
</dbReference>
<proteinExistence type="predicted"/>
<dbReference type="STRING" id="135651.G0PG18"/>
<evidence type="ECO:0000313" key="3">
    <source>
        <dbReference type="Proteomes" id="UP000008068"/>
    </source>
</evidence>
<dbReference type="InterPro" id="IPR000626">
    <property type="entry name" value="Ubiquitin-like_dom"/>
</dbReference>
<keyword evidence="3" id="KW-1185">Reference proteome</keyword>
<feature type="domain" description="Ubiquitin-like" evidence="1">
    <location>
        <begin position="1"/>
        <end position="76"/>
    </location>
</feature>
<dbReference type="AlphaFoldDB" id="G0PG18"/>
<dbReference type="eggNOG" id="KOG0005">
    <property type="taxonomic scope" value="Eukaryota"/>
</dbReference>
<dbReference type="EMBL" id="GL380393">
    <property type="protein sequence ID" value="EGT54677.1"/>
    <property type="molecule type" value="Genomic_DNA"/>
</dbReference>
<dbReference type="SMART" id="SM00213">
    <property type="entry name" value="UBQ"/>
    <property type="match status" value="1"/>
</dbReference>
<gene>
    <name evidence="2" type="ORF">CAEBREN_02708</name>
</gene>
<dbReference type="PRINTS" id="PR00348">
    <property type="entry name" value="UBIQUITIN"/>
</dbReference>
<dbReference type="InParanoid" id="G0PG18"/>
<dbReference type="InterPro" id="IPR050158">
    <property type="entry name" value="Ubiquitin_ubiquitin-like"/>
</dbReference>
<dbReference type="OrthoDB" id="428577at2759"/>